<dbReference type="PANTHER" id="PTHR43674">
    <property type="entry name" value="NITRILASE C965.09-RELATED"/>
    <property type="match status" value="1"/>
</dbReference>
<gene>
    <name evidence="3" type="ORF">ACFQGD_25705</name>
</gene>
<dbReference type="SUPFAM" id="SSF56317">
    <property type="entry name" value="Carbon-nitrogen hydrolase"/>
    <property type="match status" value="1"/>
</dbReference>
<name>A0ABW2C6T8_9PSEU</name>
<dbReference type="InterPro" id="IPR036526">
    <property type="entry name" value="C-N_Hydrolase_sf"/>
</dbReference>
<dbReference type="Proteomes" id="UP001596337">
    <property type="component" value="Unassembled WGS sequence"/>
</dbReference>
<evidence type="ECO:0000259" key="2">
    <source>
        <dbReference type="PROSITE" id="PS50263"/>
    </source>
</evidence>
<accession>A0ABW2C6T8</accession>
<dbReference type="InterPro" id="IPR050345">
    <property type="entry name" value="Aliph_Amidase/BUP"/>
</dbReference>
<dbReference type="RefSeq" id="WP_345402428.1">
    <property type="nucleotide sequence ID" value="NZ_BAABLA010000110.1"/>
</dbReference>
<comment type="caution">
    <text evidence="3">The sequence shown here is derived from an EMBL/GenBank/DDBJ whole genome shotgun (WGS) entry which is preliminary data.</text>
</comment>
<keyword evidence="1 3" id="KW-0378">Hydrolase</keyword>
<dbReference type="PANTHER" id="PTHR43674:SF16">
    <property type="entry name" value="CARBON-NITROGEN FAMILY, PUTATIVE (AFU_ORTHOLOGUE AFUA_5G02350)-RELATED"/>
    <property type="match status" value="1"/>
</dbReference>
<dbReference type="Pfam" id="PF00795">
    <property type="entry name" value="CN_hydrolase"/>
    <property type="match status" value="1"/>
</dbReference>
<organism evidence="3 4">
    <name type="scientific">Haloechinothrix salitolerans</name>
    <dbReference type="NCBI Taxonomy" id="926830"/>
    <lineage>
        <taxon>Bacteria</taxon>
        <taxon>Bacillati</taxon>
        <taxon>Actinomycetota</taxon>
        <taxon>Actinomycetes</taxon>
        <taxon>Pseudonocardiales</taxon>
        <taxon>Pseudonocardiaceae</taxon>
        <taxon>Haloechinothrix</taxon>
    </lineage>
</organism>
<dbReference type="GO" id="GO:0016787">
    <property type="term" value="F:hydrolase activity"/>
    <property type="evidence" value="ECO:0007669"/>
    <property type="project" value="UniProtKB-KW"/>
</dbReference>
<evidence type="ECO:0000256" key="1">
    <source>
        <dbReference type="ARBA" id="ARBA00022801"/>
    </source>
</evidence>
<feature type="domain" description="CN hydrolase" evidence="2">
    <location>
        <begin position="5"/>
        <end position="272"/>
    </location>
</feature>
<sequence length="312" mass="34044">MSRELSVAVVQSGELTTDLETNLVRLGDLIREAAAPGSRGRVPDLIVLPELTATPYFCGSRDIDYRSWAQPIPGDVTNSFAVLAAELGVAIAFGLYERTPQGIFHNAAAIVDNNGALITWHLPYGHTSRSYRKLSLPVARIGGIEVDERRWFSPGQAPAVVDLAGTRIGCVICYDRSFPEYWAVERLLGAEIVIVIVSSLGSREDLFLAELRTRAMESQTWVVAANRAGRETLGGETADYFGLSAVVRPDGHIVAQAPAHRANVIIRACLALDEVGYVRDRLPLGHDRRADVLEQLATLAVDEHAITREHPD</sequence>
<evidence type="ECO:0000313" key="4">
    <source>
        <dbReference type="Proteomes" id="UP001596337"/>
    </source>
</evidence>
<protein>
    <submittedName>
        <fullName evidence="3">Carbon-nitrogen hydrolase family protein</fullName>
    </submittedName>
</protein>
<dbReference type="EMBL" id="JBHSXX010000001">
    <property type="protein sequence ID" value="MFC6870534.1"/>
    <property type="molecule type" value="Genomic_DNA"/>
</dbReference>
<dbReference type="Gene3D" id="3.60.110.10">
    <property type="entry name" value="Carbon-nitrogen hydrolase"/>
    <property type="match status" value="1"/>
</dbReference>
<dbReference type="CDD" id="cd07197">
    <property type="entry name" value="nitrilase"/>
    <property type="match status" value="1"/>
</dbReference>
<reference evidence="4" key="1">
    <citation type="journal article" date="2019" name="Int. J. Syst. Evol. Microbiol.">
        <title>The Global Catalogue of Microorganisms (GCM) 10K type strain sequencing project: providing services to taxonomists for standard genome sequencing and annotation.</title>
        <authorList>
            <consortium name="The Broad Institute Genomics Platform"/>
            <consortium name="The Broad Institute Genome Sequencing Center for Infectious Disease"/>
            <person name="Wu L."/>
            <person name="Ma J."/>
        </authorList>
    </citation>
    <scope>NUCLEOTIDE SEQUENCE [LARGE SCALE GENOMIC DNA]</scope>
    <source>
        <strain evidence="4">KCTC 32255</strain>
    </source>
</reference>
<dbReference type="InterPro" id="IPR003010">
    <property type="entry name" value="C-N_Hydrolase"/>
</dbReference>
<keyword evidence="4" id="KW-1185">Reference proteome</keyword>
<evidence type="ECO:0000313" key="3">
    <source>
        <dbReference type="EMBL" id="MFC6870534.1"/>
    </source>
</evidence>
<dbReference type="PROSITE" id="PS50263">
    <property type="entry name" value="CN_HYDROLASE"/>
    <property type="match status" value="1"/>
</dbReference>
<proteinExistence type="predicted"/>